<evidence type="ECO:0000313" key="3">
    <source>
        <dbReference type="Proteomes" id="UP000310597"/>
    </source>
</evidence>
<dbReference type="OrthoDB" id="8115943at2"/>
<accession>A0A4U1JQY1</accession>
<sequence>MSRVYQNLGLPPEASPLTVVRTAIRRLHPDTLAVRSWREARKRYYRDLLQAHAAAQAPPKSPSPQKRADLPPIATQPDPAVWPGFLILEGAHRG</sequence>
<reference evidence="2 3" key="1">
    <citation type="submission" date="2019-04" db="EMBL/GenBank/DDBJ databases">
        <title>Draft Whole-Genome sequence of the purple photosynthetic bacterium Rhodobacter capsulatus SP108 with an indigenous class A beta-lactamase.</title>
        <authorList>
            <person name="Robertson S."/>
            <person name="Meyer T.E."/>
            <person name="Kyndt J.A."/>
        </authorList>
    </citation>
    <scope>NUCLEOTIDE SEQUENCE [LARGE SCALE GENOMIC DNA]</scope>
    <source>
        <strain evidence="2 3">SP108</strain>
    </source>
</reference>
<organism evidence="2 3">
    <name type="scientific">Rhodobacter capsulatus</name>
    <name type="common">Rhodopseudomonas capsulata</name>
    <dbReference type="NCBI Taxonomy" id="1061"/>
    <lineage>
        <taxon>Bacteria</taxon>
        <taxon>Pseudomonadati</taxon>
        <taxon>Pseudomonadota</taxon>
        <taxon>Alphaproteobacteria</taxon>
        <taxon>Rhodobacterales</taxon>
        <taxon>Rhodobacter group</taxon>
        <taxon>Rhodobacter</taxon>
    </lineage>
</organism>
<comment type="caution">
    <text evidence="2">The sequence shown here is derived from an EMBL/GenBank/DDBJ whole genome shotgun (WGS) entry which is preliminary data.</text>
</comment>
<name>A0A4U1JQY1_RHOCA</name>
<evidence type="ECO:0000256" key="1">
    <source>
        <dbReference type="SAM" id="MobiDB-lite"/>
    </source>
</evidence>
<gene>
    <name evidence="2" type="ORF">FBT96_08865</name>
</gene>
<protein>
    <submittedName>
        <fullName evidence="2">Uncharacterized protein</fullName>
    </submittedName>
</protein>
<dbReference type="RefSeq" id="WP_136905942.1">
    <property type="nucleotide sequence ID" value="NZ_SWJZ01000030.1"/>
</dbReference>
<evidence type="ECO:0000313" key="2">
    <source>
        <dbReference type="EMBL" id="TKD21429.1"/>
    </source>
</evidence>
<dbReference type="AlphaFoldDB" id="A0A4U1JQY1"/>
<dbReference type="Proteomes" id="UP000310597">
    <property type="component" value="Unassembled WGS sequence"/>
</dbReference>
<proteinExistence type="predicted"/>
<feature type="region of interest" description="Disordered" evidence="1">
    <location>
        <begin position="52"/>
        <end position="77"/>
    </location>
</feature>
<dbReference type="EMBL" id="SWJZ01000030">
    <property type="protein sequence ID" value="TKD21429.1"/>
    <property type="molecule type" value="Genomic_DNA"/>
</dbReference>